<evidence type="ECO:0000313" key="1">
    <source>
        <dbReference type="EMBL" id="CAG7831316.1"/>
    </source>
</evidence>
<gene>
    <name evidence="1" type="ORF">AFUS01_LOCUS41064</name>
</gene>
<evidence type="ECO:0000313" key="2">
    <source>
        <dbReference type="Proteomes" id="UP000708208"/>
    </source>
</evidence>
<name>A0A8J2Q2W0_9HEXA</name>
<evidence type="ECO:0008006" key="3">
    <source>
        <dbReference type="Google" id="ProtNLM"/>
    </source>
</evidence>
<dbReference type="PANTHER" id="PTHR44269:SF1">
    <property type="entry name" value="DEHYDROGENASE_REDUCTASE SDR FAMILY MEMBER 7"/>
    <property type="match status" value="1"/>
</dbReference>
<feature type="non-terminal residue" evidence="1">
    <location>
        <position position="1"/>
    </location>
</feature>
<proteinExistence type="predicted"/>
<dbReference type="InterPro" id="IPR002347">
    <property type="entry name" value="SDR_fam"/>
</dbReference>
<dbReference type="InterPro" id="IPR053011">
    <property type="entry name" value="SDR_family_member_7"/>
</dbReference>
<protein>
    <recommendedName>
        <fullName evidence="3">Dehydrogenase/reductase SDR family member 7</fullName>
    </recommendedName>
</protein>
<feature type="non-terminal residue" evidence="1">
    <location>
        <position position="76"/>
    </location>
</feature>
<keyword evidence="2" id="KW-1185">Reference proteome</keyword>
<dbReference type="PANTHER" id="PTHR44269">
    <property type="entry name" value="DEHYDROGENASE/REDUCTASE SDR FAMILY MEMBER 7-RELATED"/>
    <property type="match status" value="1"/>
</dbReference>
<sequence>VSDCDFITLLCSWIGRKPKTFRGKIVWITGASSGIGEAIAKQLAEVGAKIVLSARRTTELERVKKECLNNSGLDDN</sequence>
<accession>A0A8J2Q2W0</accession>
<organism evidence="1 2">
    <name type="scientific">Allacma fusca</name>
    <dbReference type="NCBI Taxonomy" id="39272"/>
    <lineage>
        <taxon>Eukaryota</taxon>
        <taxon>Metazoa</taxon>
        <taxon>Ecdysozoa</taxon>
        <taxon>Arthropoda</taxon>
        <taxon>Hexapoda</taxon>
        <taxon>Collembola</taxon>
        <taxon>Symphypleona</taxon>
        <taxon>Sminthuridae</taxon>
        <taxon>Allacma</taxon>
    </lineage>
</organism>
<dbReference type="Proteomes" id="UP000708208">
    <property type="component" value="Unassembled WGS sequence"/>
</dbReference>
<comment type="caution">
    <text evidence="1">The sequence shown here is derived from an EMBL/GenBank/DDBJ whole genome shotgun (WGS) entry which is preliminary data.</text>
</comment>
<dbReference type="OrthoDB" id="47007at2759"/>
<reference evidence="1" key="1">
    <citation type="submission" date="2021-06" db="EMBL/GenBank/DDBJ databases">
        <authorList>
            <person name="Hodson N. C."/>
            <person name="Mongue J. A."/>
            <person name="Jaron S. K."/>
        </authorList>
    </citation>
    <scope>NUCLEOTIDE SEQUENCE</scope>
</reference>
<dbReference type="EMBL" id="CAJVCH010559948">
    <property type="protein sequence ID" value="CAG7831316.1"/>
    <property type="molecule type" value="Genomic_DNA"/>
</dbReference>
<dbReference type="AlphaFoldDB" id="A0A8J2Q2W0"/>
<dbReference type="Pfam" id="PF00106">
    <property type="entry name" value="adh_short"/>
    <property type="match status" value="1"/>
</dbReference>